<dbReference type="InterPro" id="IPR052816">
    <property type="entry name" value="Peroxisomal_Membrane_PEX28-32"/>
</dbReference>
<name>A0A427XYE2_9TREE</name>
<evidence type="ECO:0000256" key="5">
    <source>
        <dbReference type="SAM" id="MobiDB-lite"/>
    </source>
</evidence>
<keyword evidence="4" id="KW-0472">Membrane</keyword>
<keyword evidence="3" id="KW-1133">Transmembrane helix</keyword>
<reference evidence="7 8" key="1">
    <citation type="submission" date="2018-11" db="EMBL/GenBank/DDBJ databases">
        <title>Genome sequence of Saitozyma podzolica DSM 27192.</title>
        <authorList>
            <person name="Aliyu H."/>
            <person name="Gorte O."/>
            <person name="Ochsenreither K."/>
        </authorList>
    </citation>
    <scope>NUCLEOTIDE SEQUENCE [LARGE SCALE GENOMIC DNA]</scope>
    <source>
        <strain evidence="7 8">DSM 27192</strain>
    </source>
</reference>
<keyword evidence="8" id="KW-1185">Reference proteome</keyword>
<dbReference type="GO" id="GO:0005778">
    <property type="term" value="C:peroxisomal membrane"/>
    <property type="evidence" value="ECO:0007669"/>
    <property type="project" value="TreeGrafter"/>
</dbReference>
<feature type="region of interest" description="Disordered" evidence="5">
    <location>
        <begin position="188"/>
        <end position="227"/>
    </location>
</feature>
<feature type="domain" description="TECPR1-like DysF" evidence="6">
    <location>
        <begin position="107"/>
        <end position="347"/>
    </location>
</feature>
<organism evidence="7 8">
    <name type="scientific">Saitozyma podzolica</name>
    <dbReference type="NCBI Taxonomy" id="1890683"/>
    <lineage>
        <taxon>Eukaryota</taxon>
        <taxon>Fungi</taxon>
        <taxon>Dikarya</taxon>
        <taxon>Basidiomycota</taxon>
        <taxon>Agaricomycotina</taxon>
        <taxon>Tremellomycetes</taxon>
        <taxon>Tremellales</taxon>
        <taxon>Trimorphomycetaceae</taxon>
        <taxon>Saitozyma</taxon>
    </lineage>
</organism>
<feature type="region of interest" description="Disordered" evidence="5">
    <location>
        <begin position="80"/>
        <end position="104"/>
    </location>
</feature>
<feature type="compositionally biased region" description="Polar residues" evidence="5">
    <location>
        <begin position="41"/>
        <end position="55"/>
    </location>
</feature>
<proteinExistence type="predicted"/>
<dbReference type="OrthoDB" id="74314at2759"/>
<evidence type="ECO:0000256" key="1">
    <source>
        <dbReference type="ARBA" id="ARBA00004141"/>
    </source>
</evidence>
<evidence type="ECO:0000313" key="8">
    <source>
        <dbReference type="Proteomes" id="UP000279259"/>
    </source>
</evidence>
<evidence type="ECO:0000256" key="3">
    <source>
        <dbReference type="ARBA" id="ARBA00022989"/>
    </source>
</evidence>
<sequence length="521" mass="56109">MVMSAIPSYVSVPPSAHPIDPPAGGTTSQRLPSRPAAAFPPTNTSAGPSSRKFSVPSATGISTNVSDLLLSSLLPPNLPKLPAAGPRGPGGSGPGKPRELSTQRETLSLPVLSNNFRRFVTRVGPLFWVQDRVEEVLFWRKPMWTWAWLIAWTFISFKPRLLLLAPFLSIIALLLHLHERSTPLPSLIGVSQSPPSAGTTRLAPVSGPKEASMSATTGADGEPIPAVPPKEAESSVDYYMNIQAIQNTMGWISDAYDIIAPQLAAVTSPSASPTAFPITLTHLLLVLLVPSICLPLLPDFLIPYLLLPLGILPPLFFHPNLTQATLSLPRNATLLRVRSTLETLALSDTLPDWLTYSCLSRVEVWENERLDPAVASKTGPIPSGAYAARHLRAGERAPWVKVGLRLGETIEGSDSGDSVWASAGEAVPAEGGSSEKVLALKDGWAYIPGEDWRVDVCGLWSEVGTDEDGWAYSDDSWQNPAPVAVTEADVAGTGAGGTMPGMGLRRVTRRRRWWRRVYKEV</sequence>
<dbReference type="InterPro" id="IPR010482">
    <property type="entry name" value="TECPR1-like_DysF"/>
</dbReference>
<evidence type="ECO:0000259" key="6">
    <source>
        <dbReference type="Pfam" id="PF06398"/>
    </source>
</evidence>
<dbReference type="Proteomes" id="UP000279259">
    <property type="component" value="Unassembled WGS sequence"/>
</dbReference>
<evidence type="ECO:0000256" key="2">
    <source>
        <dbReference type="ARBA" id="ARBA00022692"/>
    </source>
</evidence>
<comment type="caution">
    <text evidence="7">The sequence shown here is derived from an EMBL/GenBank/DDBJ whole genome shotgun (WGS) entry which is preliminary data.</text>
</comment>
<dbReference type="GO" id="GO:0007031">
    <property type="term" value="P:peroxisome organization"/>
    <property type="evidence" value="ECO:0007669"/>
    <property type="project" value="UniProtKB-ARBA"/>
</dbReference>
<dbReference type="AlphaFoldDB" id="A0A427XYE2"/>
<dbReference type="PANTHER" id="PTHR28304">
    <property type="entry name" value="PEROXISOMAL MEMBRANE PROTEIN PEX29"/>
    <property type="match status" value="1"/>
</dbReference>
<gene>
    <name evidence="7" type="ORF">EHS25_005456</name>
</gene>
<feature type="region of interest" description="Disordered" evidence="5">
    <location>
        <begin position="1"/>
        <end position="55"/>
    </location>
</feature>
<dbReference type="EMBL" id="RSCD01000023">
    <property type="protein sequence ID" value="RSH83841.1"/>
    <property type="molecule type" value="Genomic_DNA"/>
</dbReference>
<feature type="compositionally biased region" description="Polar residues" evidence="5">
    <location>
        <begin position="189"/>
        <end position="199"/>
    </location>
</feature>
<evidence type="ECO:0000256" key="4">
    <source>
        <dbReference type="ARBA" id="ARBA00023136"/>
    </source>
</evidence>
<accession>A0A427XYE2</accession>
<evidence type="ECO:0000313" key="7">
    <source>
        <dbReference type="EMBL" id="RSH83841.1"/>
    </source>
</evidence>
<dbReference type="PANTHER" id="PTHR28304:SF2">
    <property type="entry name" value="PEROXISOMAL MEMBRANE PROTEIN PEX29"/>
    <property type="match status" value="1"/>
</dbReference>
<dbReference type="STRING" id="1890683.A0A427XYE2"/>
<dbReference type="Pfam" id="PF06398">
    <property type="entry name" value="Pex24p"/>
    <property type="match status" value="1"/>
</dbReference>
<comment type="subcellular location">
    <subcellularLocation>
        <location evidence="1">Membrane</location>
        <topology evidence="1">Multi-pass membrane protein</topology>
    </subcellularLocation>
</comment>
<keyword evidence="2" id="KW-0812">Transmembrane</keyword>
<protein>
    <recommendedName>
        <fullName evidence="6">TECPR1-like DysF domain-containing protein</fullName>
    </recommendedName>
</protein>